<dbReference type="Proteomes" id="UP000238312">
    <property type="component" value="Unassembled WGS sequence"/>
</dbReference>
<dbReference type="InterPro" id="IPR003593">
    <property type="entry name" value="AAA+_ATPase"/>
</dbReference>
<keyword evidence="13 15" id="KW-0472">Membrane</keyword>
<keyword evidence="5 15" id="KW-0812">Transmembrane</keyword>
<evidence type="ECO:0000256" key="14">
    <source>
        <dbReference type="ARBA" id="ARBA00061570"/>
    </source>
</evidence>
<evidence type="ECO:0000256" key="10">
    <source>
        <dbReference type="ARBA" id="ARBA00022840"/>
    </source>
</evidence>
<dbReference type="Gene3D" id="1.10.8.60">
    <property type="match status" value="1"/>
</dbReference>
<comment type="subcellular location">
    <subcellularLocation>
        <location evidence="15">Cell membrane</location>
        <topology evidence="15">Multi-pass membrane protein</topology>
        <orientation evidence="15">Cytoplasmic side</orientation>
    </subcellularLocation>
    <subcellularLocation>
        <location evidence="1">Membrane</location>
    </subcellularLocation>
</comment>
<dbReference type="PROSITE" id="PS00674">
    <property type="entry name" value="AAA"/>
    <property type="match status" value="1"/>
</dbReference>
<keyword evidence="20" id="KW-1185">Reference proteome</keyword>
<keyword evidence="3 15" id="KW-1003">Cell membrane</keyword>
<dbReference type="SUPFAM" id="SSF52540">
    <property type="entry name" value="P-loop containing nucleoside triphosphate hydrolases"/>
    <property type="match status" value="1"/>
</dbReference>
<keyword evidence="12 15" id="KW-0482">Metalloprotease</keyword>
<evidence type="ECO:0000256" key="2">
    <source>
        <dbReference type="ARBA" id="ARBA00010044"/>
    </source>
</evidence>
<evidence type="ECO:0000313" key="20">
    <source>
        <dbReference type="Proteomes" id="UP000238312"/>
    </source>
</evidence>
<accession>A0A2T0MDR2</accession>
<dbReference type="Pfam" id="PF06480">
    <property type="entry name" value="FtsH_ext"/>
    <property type="match status" value="1"/>
</dbReference>
<dbReference type="GO" id="GO:0008270">
    <property type="term" value="F:zinc ion binding"/>
    <property type="evidence" value="ECO:0007669"/>
    <property type="project" value="UniProtKB-UniRule"/>
</dbReference>
<comment type="function">
    <text evidence="15">Acts as a processive, ATP-dependent zinc metallopeptidase for both cytoplasmic and membrane proteins. Plays a role in the quality control of integral membrane proteins.</text>
</comment>
<keyword evidence="7 15" id="KW-0547">Nucleotide-binding</keyword>
<feature type="binding site" evidence="15">
    <location>
        <begin position="249"/>
        <end position="256"/>
    </location>
    <ligand>
        <name>ATP</name>
        <dbReference type="ChEBI" id="CHEBI:30616"/>
    </ligand>
</feature>
<dbReference type="Gene3D" id="1.20.58.760">
    <property type="entry name" value="Peptidase M41"/>
    <property type="match status" value="1"/>
</dbReference>
<feature type="region of interest" description="Disordered" evidence="17">
    <location>
        <begin position="644"/>
        <end position="760"/>
    </location>
</feature>
<dbReference type="EC" id="3.4.24.-" evidence="15"/>
<keyword evidence="19" id="KW-0132">Cell division</keyword>
<evidence type="ECO:0000256" key="11">
    <source>
        <dbReference type="ARBA" id="ARBA00022989"/>
    </source>
</evidence>
<dbReference type="FunFam" id="1.20.58.760:FF:000001">
    <property type="entry name" value="ATP-dependent zinc metalloprotease FtsH"/>
    <property type="match status" value="1"/>
</dbReference>
<feature type="active site" evidence="15">
    <location>
        <position position="472"/>
    </location>
</feature>
<dbReference type="PANTHER" id="PTHR23076:SF97">
    <property type="entry name" value="ATP-DEPENDENT ZINC METALLOPROTEASE YME1L1"/>
    <property type="match status" value="1"/>
</dbReference>
<comment type="similarity">
    <text evidence="14 15">In the central section; belongs to the AAA ATPase family.</text>
</comment>
<organism evidence="19 20">
    <name type="scientific">Nonomuraea fuscirosea</name>
    <dbReference type="NCBI Taxonomy" id="1291556"/>
    <lineage>
        <taxon>Bacteria</taxon>
        <taxon>Bacillati</taxon>
        <taxon>Actinomycetota</taxon>
        <taxon>Actinomycetes</taxon>
        <taxon>Streptosporangiales</taxon>
        <taxon>Streptosporangiaceae</taxon>
        <taxon>Nonomuraea</taxon>
    </lineage>
</organism>
<dbReference type="SMART" id="SM00382">
    <property type="entry name" value="AAA"/>
    <property type="match status" value="1"/>
</dbReference>
<dbReference type="NCBIfam" id="TIGR01241">
    <property type="entry name" value="FtsH_fam"/>
    <property type="match status" value="1"/>
</dbReference>
<dbReference type="InterPro" id="IPR000642">
    <property type="entry name" value="Peptidase_M41"/>
</dbReference>
<evidence type="ECO:0000313" key="19">
    <source>
        <dbReference type="EMBL" id="PRX55633.1"/>
    </source>
</evidence>
<dbReference type="Gene3D" id="3.30.720.210">
    <property type="match status" value="1"/>
</dbReference>
<dbReference type="FunFam" id="1.10.8.60:FF:000001">
    <property type="entry name" value="ATP-dependent zinc metalloprotease FtsH"/>
    <property type="match status" value="1"/>
</dbReference>
<dbReference type="CDD" id="cd19501">
    <property type="entry name" value="RecA-like_FtsH"/>
    <property type="match status" value="1"/>
</dbReference>
<dbReference type="GO" id="GO:0016887">
    <property type="term" value="F:ATP hydrolysis activity"/>
    <property type="evidence" value="ECO:0007669"/>
    <property type="project" value="UniProtKB-UniRule"/>
</dbReference>
<keyword evidence="11 15" id="KW-1133">Transmembrane helix</keyword>
<evidence type="ECO:0000256" key="16">
    <source>
        <dbReference type="RuleBase" id="RU003651"/>
    </source>
</evidence>
<comment type="similarity">
    <text evidence="16">Belongs to the AAA ATPase family.</text>
</comment>
<dbReference type="GO" id="GO:0006508">
    <property type="term" value="P:proteolysis"/>
    <property type="evidence" value="ECO:0007669"/>
    <property type="project" value="UniProtKB-KW"/>
</dbReference>
<dbReference type="InterPro" id="IPR003960">
    <property type="entry name" value="ATPase_AAA_CS"/>
</dbReference>
<evidence type="ECO:0000256" key="17">
    <source>
        <dbReference type="SAM" id="MobiDB-lite"/>
    </source>
</evidence>
<evidence type="ECO:0000256" key="7">
    <source>
        <dbReference type="ARBA" id="ARBA00022741"/>
    </source>
</evidence>
<dbReference type="EMBL" id="PVNG01000026">
    <property type="protein sequence ID" value="PRX55633.1"/>
    <property type="molecule type" value="Genomic_DNA"/>
</dbReference>
<feature type="domain" description="AAA+ ATPase" evidence="18">
    <location>
        <begin position="241"/>
        <end position="381"/>
    </location>
</feature>
<protein>
    <recommendedName>
        <fullName evidence="15">ATP-dependent zinc metalloprotease FtsH</fullName>
        <ecNumber evidence="15">3.4.24.-</ecNumber>
    </recommendedName>
</protein>
<dbReference type="PANTHER" id="PTHR23076">
    <property type="entry name" value="METALLOPROTEASE M41 FTSH"/>
    <property type="match status" value="1"/>
</dbReference>
<reference evidence="19 20" key="1">
    <citation type="submission" date="2018-03" db="EMBL/GenBank/DDBJ databases">
        <title>Genomic Encyclopedia of Type Strains, Phase III (KMG-III): the genomes of soil and plant-associated and newly described type strains.</title>
        <authorList>
            <person name="Whitman W."/>
        </authorList>
    </citation>
    <scope>NUCLEOTIDE SEQUENCE [LARGE SCALE GENOMIC DNA]</scope>
    <source>
        <strain evidence="19 20">CGMCC 4.7104</strain>
    </source>
</reference>
<feature type="binding site" evidence="15">
    <location>
        <position position="471"/>
    </location>
    <ligand>
        <name>Zn(2+)</name>
        <dbReference type="ChEBI" id="CHEBI:29105"/>
        <note>catalytic</note>
    </ligand>
</feature>
<dbReference type="AlphaFoldDB" id="A0A2T0MDR2"/>
<dbReference type="Pfam" id="PF17862">
    <property type="entry name" value="AAA_lid_3"/>
    <property type="match status" value="1"/>
</dbReference>
<comment type="subunit">
    <text evidence="15">Homohexamer.</text>
</comment>
<dbReference type="InterPro" id="IPR005936">
    <property type="entry name" value="FtsH"/>
</dbReference>
<keyword evidence="8 15" id="KW-0378">Hydrolase</keyword>
<dbReference type="SUPFAM" id="SSF140990">
    <property type="entry name" value="FtsH protease domain-like"/>
    <property type="match status" value="1"/>
</dbReference>
<dbReference type="GO" id="GO:0030163">
    <property type="term" value="P:protein catabolic process"/>
    <property type="evidence" value="ECO:0007669"/>
    <property type="project" value="UniProtKB-UniRule"/>
</dbReference>
<evidence type="ECO:0000256" key="4">
    <source>
        <dbReference type="ARBA" id="ARBA00022670"/>
    </source>
</evidence>
<feature type="region of interest" description="Disordered" evidence="17">
    <location>
        <begin position="1"/>
        <end position="39"/>
    </location>
</feature>
<evidence type="ECO:0000259" key="18">
    <source>
        <dbReference type="SMART" id="SM00382"/>
    </source>
</evidence>
<feature type="binding site" evidence="15">
    <location>
        <position position="547"/>
    </location>
    <ligand>
        <name>Zn(2+)</name>
        <dbReference type="ChEBI" id="CHEBI:29105"/>
        <note>catalytic</note>
    </ligand>
</feature>
<dbReference type="HAMAP" id="MF_01458">
    <property type="entry name" value="FtsH"/>
    <property type="match status" value="1"/>
</dbReference>
<dbReference type="GO" id="GO:0004176">
    <property type="term" value="F:ATP-dependent peptidase activity"/>
    <property type="evidence" value="ECO:0007669"/>
    <property type="project" value="InterPro"/>
</dbReference>
<feature type="transmembrane region" description="Helical" evidence="15">
    <location>
        <begin position="154"/>
        <end position="175"/>
    </location>
</feature>
<evidence type="ECO:0000256" key="1">
    <source>
        <dbReference type="ARBA" id="ARBA00004370"/>
    </source>
</evidence>
<keyword evidence="6 15" id="KW-0479">Metal-binding</keyword>
<keyword evidence="4 15" id="KW-0645">Protease</keyword>
<feature type="binding site" evidence="15">
    <location>
        <position position="475"/>
    </location>
    <ligand>
        <name>Zn(2+)</name>
        <dbReference type="ChEBI" id="CHEBI:29105"/>
        <note>catalytic</note>
    </ligand>
</feature>
<dbReference type="Pfam" id="PF00004">
    <property type="entry name" value="AAA"/>
    <property type="match status" value="1"/>
</dbReference>
<dbReference type="InterPro" id="IPR037219">
    <property type="entry name" value="Peptidase_M41-like"/>
</dbReference>
<dbReference type="GO" id="GO:0005524">
    <property type="term" value="F:ATP binding"/>
    <property type="evidence" value="ECO:0007669"/>
    <property type="project" value="UniProtKB-UniRule"/>
</dbReference>
<evidence type="ECO:0000256" key="8">
    <source>
        <dbReference type="ARBA" id="ARBA00022801"/>
    </source>
</evidence>
<comment type="similarity">
    <text evidence="2 15">In the C-terminal section; belongs to the peptidase M41 family.</text>
</comment>
<evidence type="ECO:0000256" key="13">
    <source>
        <dbReference type="ARBA" id="ARBA00023136"/>
    </source>
</evidence>
<dbReference type="Gene3D" id="3.40.50.300">
    <property type="entry name" value="P-loop containing nucleotide triphosphate hydrolases"/>
    <property type="match status" value="1"/>
</dbReference>
<evidence type="ECO:0000256" key="3">
    <source>
        <dbReference type="ARBA" id="ARBA00022475"/>
    </source>
</evidence>
<comment type="caution">
    <text evidence="19">The sequence shown here is derived from an EMBL/GenBank/DDBJ whole genome shotgun (WGS) entry which is preliminary data.</text>
</comment>
<feature type="transmembrane region" description="Helical" evidence="15">
    <location>
        <begin position="48"/>
        <end position="69"/>
    </location>
</feature>
<evidence type="ECO:0000256" key="15">
    <source>
        <dbReference type="HAMAP-Rule" id="MF_01458"/>
    </source>
</evidence>
<evidence type="ECO:0000256" key="5">
    <source>
        <dbReference type="ARBA" id="ARBA00022692"/>
    </source>
</evidence>
<comment type="cofactor">
    <cofactor evidence="15">
        <name>Zn(2+)</name>
        <dbReference type="ChEBI" id="CHEBI:29105"/>
    </cofactor>
    <text evidence="15">Binds 1 zinc ion per subunit.</text>
</comment>
<dbReference type="GO" id="GO:0005886">
    <property type="term" value="C:plasma membrane"/>
    <property type="evidence" value="ECO:0007669"/>
    <property type="project" value="UniProtKB-SubCell"/>
</dbReference>
<evidence type="ECO:0000256" key="9">
    <source>
        <dbReference type="ARBA" id="ARBA00022833"/>
    </source>
</evidence>
<keyword evidence="10 15" id="KW-0067">ATP-binding</keyword>
<dbReference type="InterPro" id="IPR011546">
    <property type="entry name" value="Pept_M41_FtsH_extracell"/>
</dbReference>
<dbReference type="FunFam" id="3.40.50.300:FF:000001">
    <property type="entry name" value="ATP-dependent zinc metalloprotease FtsH"/>
    <property type="match status" value="1"/>
</dbReference>
<dbReference type="InterPro" id="IPR041569">
    <property type="entry name" value="AAA_lid_3"/>
</dbReference>
<dbReference type="Pfam" id="PF01434">
    <property type="entry name" value="Peptidase_M41"/>
    <property type="match status" value="1"/>
</dbReference>
<evidence type="ECO:0000256" key="12">
    <source>
        <dbReference type="ARBA" id="ARBA00023049"/>
    </source>
</evidence>
<name>A0A2T0MDR2_9ACTN</name>
<keyword evidence="9 15" id="KW-0862">Zinc</keyword>
<dbReference type="GO" id="GO:0051301">
    <property type="term" value="P:cell division"/>
    <property type="evidence" value="ECO:0007669"/>
    <property type="project" value="UniProtKB-KW"/>
</dbReference>
<feature type="compositionally biased region" description="Low complexity" evidence="17">
    <location>
        <begin position="683"/>
        <end position="743"/>
    </location>
</feature>
<dbReference type="InterPro" id="IPR003959">
    <property type="entry name" value="ATPase_AAA_core"/>
</dbReference>
<sequence length="760" mass="79840">MYAAMWGSDAVERSGPPQAPEKDKGKGKPPWRSEGLPGTPGGRPKINWWRFVVTLLVVYAGFFIVSSFVDSGSVETISYTEFTHQVNAKNVKDIYAEGLSVEGDLRSAVKNPDGGASYTRFATEIPAFANTDQLDQQLSTGQVVITSKPITRGFFSNLLLSLLPVLLLAGLWIWIMRRGASMMGGGLGGLGKSKAAKPVEAGQVRVTFEDVAGIDEVENELVEIVDYLKDPGKYRRLGAKLPKGVLLAGPPGTGKTLLARAVAGEAKVPYFSASASEFIEMIVGVGASRVRDLFEEARKVAPSIVFIDEIDAIGRARGGAGGIGGHDEREQTLNQILTEMDGFSGAEGVIVIGATNRPEILDPALLRPGRFDRTVQVGLPDAAGRTAILAVHTRGVPMDDKVSLDQLAKTTPGMTGADLANLVNEAALLAAKRGKEKVTMADFADALEKLQLGAARSIVMPEEERTRTAFHEAGHALLGMLQPGADPVRKISIIPRGRALGVTLSTPDTDRYAYDEQYLRGRITGALGGMAAEQVVFGVITTGAENDLEQVTMIARGMVGRWGMSEKVGPLTILPNDGQQPQASPATLATVDEEARRIVDECYERALQVLGDNRDKLDAIVAALLEHETLDEAGAYAAAGLATQAGSSGSVDRRPAAVEARPTAFTQAHPAAPIDGVPATTLESEPVASVGSAAAEPESPSGASGPAEPEPSSGLSEPSSEPSSGPSSEPSSGLSEPSDSGPSAEAGHRPSTGPQPQHQR</sequence>
<keyword evidence="19" id="KW-0131">Cell cycle</keyword>
<gene>
    <name evidence="15" type="primary">ftsH</name>
    <name evidence="19" type="ORF">B0I32_12693</name>
</gene>
<dbReference type="InterPro" id="IPR027417">
    <property type="entry name" value="P-loop_NTPase"/>
</dbReference>
<evidence type="ECO:0000256" key="6">
    <source>
        <dbReference type="ARBA" id="ARBA00022723"/>
    </source>
</evidence>
<proteinExistence type="inferred from homology"/>
<dbReference type="GO" id="GO:0004222">
    <property type="term" value="F:metalloendopeptidase activity"/>
    <property type="evidence" value="ECO:0007669"/>
    <property type="project" value="InterPro"/>
</dbReference>